<dbReference type="PRINTS" id="PR00469">
    <property type="entry name" value="PNDRDTASEII"/>
</dbReference>
<dbReference type="EMBL" id="BART01026462">
    <property type="protein sequence ID" value="GAG97182.1"/>
    <property type="molecule type" value="Genomic_DNA"/>
</dbReference>
<evidence type="ECO:0008006" key="2">
    <source>
        <dbReference type="Google" id="ProtNLM"/>
    </source>
</evidence>
<protein>
    <recommendedName>
        <fullName evidence="2">FAD/NAD(P)-binding domain-containing protein</fullName>
    </recommendedName>
</protein>
<proteinExistence type="predicted"/>
<dbReference type="InterPro" id="IPR036188">
    <property type="entry name" value="FAD/NAD-bd_sf"/>
</dbReference>
<name>X1CW47_9ZZZZ</name>
<organism evidence="1">
    <name type="scientific">marine sediment metagenome</name>
    <dbReference type="NCBI Taxonomy" id="412755"/>
    <lineage>
        <taxon>unclassified sequences</taxon>
        <taxon>metagenomes</taxon>
        <taxon>ecological metagenomes</taxon>
    </lineage>
</organism>
<dbReference type="SUPFAM" id="SSF51905">
    <property type="entry name" value="FAD/NAD(P)-binding domain"/>
    <property type="match status" value="1"/>
</dbReference>
<dbReference type="AlphaFoldDB" id="X1CW47"/>
<sequence length="131" mass="14429">MTGKDLICQLRKGLVLHKDYVSIDDFVTIETITRRDNLFMLRGIHYPTKNERTYTSRVVILATGVVDRQPLIGGELTSILPYANNSLLCYCVLCSGFKVSGQDAAVIGNGKTAVLTAFDLLSFKATKVTIL</sequence>
<gene>
    <name evidence="1" type="ORF">S01H4_47192</name>
</gene>
<accession>X1CW47</accession>
<dbReference type="Gene3D" id="3.50.50.60">
    <property type="entry name" value="FAD/NAD(P)-binding domain"/>
    <property type="match status" value="2"/>
</dbReference>
<feature type="non-terminal residue" evidence="1">
    <location>
        <position position="131"/>
    </location>
</feature>
<reference evidence="1" key="1">
    <citation type="journal article" date="2014" name="Front. Microbiol.">
        <title>High frequency of phylogenetically diverse reductive dehalogenase-homologous genes in deep subseafloor sedimentary metagenomes.</title>
        <authorList>
            <person name="Kawai M."/>
            <person name="Futagami T."/>
            <person name="Toyoda A."/>
            <person name="Takaki Y."/>
            <person name="Nishi S."/>
            <person name="Hori S."/>
            <person name="Arai W."/>
            <person name="Tsubouchi T."/>
            <person name="Morono Y."/>
            <person name="Uchiyama I."/>
            <person name="Ito T."/>
            <person name="Fujiyama A."/>
            <person name="Inagaki F."/>
            <person name="Takami H."/>
        </authorList>
    </citation>
    <scope>NUCLEOTIDE SEQUENCE</scope>
    <source>
        <strain evidence="1">Expedition CK06-06</strain>
    </source>
</reference>
<evidence type="ECO:0000313" key="1">
    <source>
        <dbReference type="EMBL" id="GAG97182.1"/>
    </source>
</evidence>
<comment type="caution">
    <text evidence="1">The sequence shown here is derived from an EMBL/GenBank/DDBJ whole genome shotgun (WGS) entry which is preliminary data.</text>
</comment>